<dbReference type="EMBL" id="FMSP01000017">
    <property type="protein sequence ID" value="SCV72942.1"/>
    <property type="molecule type" value="Genomic_DNA"/>
</dbReference>
<feature type="compositionally biased region" description="Basic residues" evidence="1">
    <location>
        <begin position="49"/>
        <end position="77"/>
    </location>
</feature>
<evidence type="ECO:0000313" key="3">
    <source>
        <dbReference type="Proteomes" id="UP000198372"/>
    </source>
</evidence>
<dbReference type="PANTHER" id="PTHR34117:SF1">
    <property type="entry name" value="STYLE CELL-CYCLE INHIBITOR 1"/>
    <property type="match status" value="1"/>
</dbReference>
<keyword evidence="3" id="KW-1185">Reference proteome</keyword>
<sequence length="376" mass="43015">MPSKRPRSRSRSRSPTCSSRHHSSYRNGEDVSSSSRHRPSRDHDEQRRSHSSRSKPHRQRERSRSRSRSRSPAPRRRHGEEEHDDDRSSGDNYPGPPEGVGQLDESDFYLKSNELRLWLLEQKNKRFDTLRSDDARRYFRKFIKKWNRGLLPAKFYQGISSASLPTTVSSSHSWSFSKATQRELDDASYIRKSIDTGNKPLPSTSSSRSVVGPTMLSTTWGPTMPPSRLDALRSSREIETNERERSKALEKVERKKAARDAREEAKDGRATGRERQLEKKREFGDIRREIKEGREPGMVEMNEEDLGLVGPGGGGSFAAAVAARDQGRNKYQGKKISIREEKQAEMQDKLQAMRSKEDQTMALLKQMAAERFGPKA</sequence>
<dbReference type="OrthoDB" id="2139939at2759"/>
<protein>
    <submittedName>
        <fullName evidence="2">BQ2448_6867 protein</fullName>
    </submittedName>
</protein>
<accession>A0A238FGK3</accession>
<feature type="compositionally biased region" description="Basic residues" evidence="1">
    <location>
        <begin position="1"/>
        <end position="12"/>
    </location>
</feature>
<feature type="compositionally biased region" description="Polar residues" evidence="1">
    <location>
        <begin position="201"/>
        <end position="221"/>
    </location>
</feature>
<dbReference type="STRING" id="269621.A0A238FGK3"/>
<name>A0A238FGK3_9BASI</name>
<gene>
    <name evidence="2" type="ORF">BQ2448_6867</name>
</gene>
<feature type="compositionally biased region" description="Basic and acidic residues" evidence="1">
    <location>
        <begin position="230"/>
        <end position="297"/>
    </location>
</feature>
<dbReference type="AlphaFoldDB" id="A0A238FGK3"/>
<organism evidence="2 3">
    <name type="scientific">Microbotryum intermedium</name>
    <dbReference type="NCBI Taxonomy" id="269621"/>
    <lineage>
        <taxon>Eukaryota</taxon>
        <taxon>Fungi</taxon>
        <taxon>Dikarya</taxon>
        <taxon>Basidiomycota</taxon>
        <taxon>Pucciniomycotina</taxon>
        <taxon>Microbotryomycetes</taxon>
        <taxon>Microbotryales</taxon>
        <taxon>Microbotryaceae</taxon>
        <taxon>Microbotryum</taxon>
    </lineage>
</organism>
<proteinExistence type="predicted"/>
<evidence type="ECO:0000256" key="1">
    <source>
        <dbReference type="SAM" id="MobiDB-lite"/>
    </source>
</evidence>
<feature type="region of interest" description="Disordered" evidence="1">
    <location>
        <begin position="193"/>
        <end position="307"/>
    </location>
</feature>
<evidence type="ECO:0000313" key="2">
    <source>
        <dbReference type="EMBL" id="SCV72942.1"/>
    </source>
</evidence>
<feature type="compositionally biased region" description="Basic and acidic residues" evidence="1">
    <location>
        <begin position="78"/>
        <end position="89"/>
    </location>
</feature>
<dbReference type="Proteomes" id="UP000198372">
    <property type="component" value="Unassembled WGS sequence"/>
</dbReference>
<reference evidence="3" key="1">
    <citation type="submission" date="2016-09" db="EMBL/GenBank/DDBJ databases">
        <authorList>
            <person name="Jeantristanb JTB J.-T."/>
            <person name="Ricardo R."/>
        </authorList>
    </citation>
    <scope>NUCLEOTIDE SEQUENCE [LARGE SCALE GENOMIC DNA]</scope>
</reference>
<feature type="region of interest" description="Disordered" evidence="1">
    <location>
        <begin position="1"/>
        <end position="104"/>
    </location>
</feature>
<dbReference type="PANTHER" id="PTHR34117">
    <property type="entry name" value="STYLE CELL-CYCLE INHIBITOR 1"/>
    <property type="match status" value="1"/>
</dbReference>
<dbReference type="InterPro" id="IPR044688">
    <property type="entry name" value="SCI-1-like"/>
</dbReference>